<dbReference type="InterPro" id="IPR036397">
    <property type="entry name" value="RNaseH_sf"/>
</dbReference>
<comment type="caution">
    <text evidence="1">The sequence shown here is derived from an EMBL/GenBank/DDBJ whole genome shotgun (WGS) entry which is preliminary data.</text>
</comment>
<sequence length="214" mass="24548">MSAADIHRQIIEVYGTEAMNVSKVRKWVRKTKDGQTNVHDEERSGRPSVITDYLMQAVKTKIRENGRFTITTLSLEFPIVSWSVVYKIETEDLNIKKLCPRNNNQLRCLLRNSTAAPKSIAKQTAWQDLPKGVFLLHDNPRSRTAGELIESFDLEILDHAPYSPDLAPSDFRLFLFFKHSLGGKHFSDSEEVKPTVNSWLFDQAVDFFEEGFKT</sequence>
<evidence type="ECO:0000313" key="2">
    <source>
        <dbReference type="Proteomes" id="UP000887159"/>
    </source>
</evidence>
<dbReference type="AlphaFoldDB" id="A0A8X6VIB2"/>
<dbReference type="InterPro" id="IPR052709">
    <property type="entry name" value="Transposase-MT_Hybrid"/>
</dbReference>
<organism evidence="1 2">
    <name type="scientific">Trichonephila clavipes</name>
    <name type="common">Golden silk orbweaver</name>
    <name type="synonym">Nephila clavipes</name>
    <dbReference type="NCBI Taxonomy" id="2585209"/>
    <lineage>
        <taxon>Eukaryota</taxon>
        <taxon>Metazoa</taxon>
        <taxon>Ecdysozoa</taxon>
        <taxon>Arthropoda</taxon>
        <taxon>Chelicerata</taxon>
        <taxon>Arachnida</taxon>
        <taxon>Araneae</taxon>
        <taxon>Araneomorphae</taxon>
        <taxon>Entelegynae</taxon>
        <taxon>Araneoidea</taxon>
        <taxon>Nephilidae</taxon>
        <taxon>Trichonephila</taxon>
    </lineage>
</organism>
<accession>A0A8X6VIB2</accession>
<dbReference type="GO" id="GO:0003676">
    <property type="term" value="F:nucleic acid binding"/>
    <property type="evidence" value="ECO:0007669"/>
    <property type="project" value="InterPro"/>
</dbReference>
<keyword evidence="2" id="KW-1185">Reference proteome</keyword>
<dbReference type="Proteomes" id="UP000887159">
    <property type="component" value="Unassembled WGS sequence"/>
</dbReference>
<dbReference type="EMBL" id="BMAU01021353">
    <property type="protein sequence ID" value="GFY19732.1"/>
    <property type="molecule type" value="Genomic_DNA"/>
</dbReference>
<evidence type="ECO:0000313" key="1">
    <source>
        <dbReference type="EMBL" id="GFY19732.1"/>
    </source>
</evidence>
<reference evidence="1" key="1">
    <citation type="submission" date="2020-08" db="EMBL/GenBank/DDBJ databases">
        <title>Multicomponent nature underlies the extraordinary mechanical properties of spider dragline silk.</title>
        <authorList>
            <person name="Kono N."/>
            <person name="Nakamura H."/>
            <person name="Mori M."/>
            <person name="Yoshida Y."/>
            <person name="Ohtoshi R."/>
            <person name="Malay A.D."/>
            <person name="Moran D.A.P."/>
            <person name="Tomita M."/>
            <person name="Numata K."/>
            <person name="Arakawa K."/>
        </authorList>
    </citation>
    <scope>NUCLEOTIDE SEQUENCE</scope>
</reference>
<proteinExistence type="predicted"/>
<dbReference type="PANTHER" id="PTHR46060:SF1">
    <property type="entry name" value="MARINER MOS1 TRANSPOSASE-LIKE PROTEIN"/>
    <property type="match status" value="1"/>
</dbReference>
<dbReference type="PANTHER" id="PTHR46060">
    <property type="entry name" value="MARINER MOS1 TRANSPOSASE-LIKE PROTEIN"/>
    <property type="match status" value="1"/>
</dbReference>
<gene>
    <name evidence="1" type="primary">g.42191</name>
    <name evidence="1" type="ORF">TNCV_4649041</name>
</gene>
<dbReference type="Gene3D" id="3.30.420.10">
    <property type="entry name" value="Ribonuclease H-like superfamily/Ribonuclease H"/>
    <property type="match status" value="1"/>
</dbReference>
<name>A0A8X6VIB2_TRICX</name>
<protein>
    <submittedName>
        <fullName evidence="1">HTH_48 domain-containing protein</fullName>
    </submittedName>
</protein>